<feature type="region of interest" description="Disordered" evidence="1">
    <location>
        <begin position="106"/>
        <end position="149"/>
    </location>
</feature>
<dbReference type="RefSeq" id="WP_368008200.1">
    <property type="nucleotide sequence ID" value="NZ_JAMXFF010000035.1"/>
</dbReference>
<feature type="compositionally biased region" description="Polar residues" evidence="1">
    <location>
        <begin position="60"/>
        <end position="76"/>
    </location>
</feature>
<feature type="region of interest" description="Disordered" evidence="1">
    <location>
        <begin position="441"/>
        <end position="527"/>
    </location>
</feature>
<gene>
    <name evidence="3" type="ORF">NG799_20525</name>
</gene>
<keyword evidence="4" id="KW-1185">Reference proteome</keyword>
<organism evidence="3 4">
    <name type="scientific">Laspinema palackyanum D2a</name>
    <dbReference type="NCBI Taxonomy" id="2953684"/>
    <lineage>
        <taxon>Bacteria</taxon>
        <taxon>Bacillati</taxon>
        <taxon>Cyanobacteriota</taxon>
        <taxon>Cyanophyceae</taxon>
        <taxon>Oscillatoriophycideae</taxon>
        <taxon>Oscillatoriales</taxon>
        <taxon>Laspinemataceae</taxon>
        <taxon>Laspinema</taxon>
        <taxon>Laspinema palackyanum</taxon>
    </lineage>
</organism>
<comment type="caution">
    <text evidence="3">The sequence shown here is derived from an EMBL/GenBank/DDBJ whole genome shotgun (WGS) entry which is preliminary data.</text>
</comment>
<name>A0ABT2MVC6_9CYAN</name>
<evidence type="ECO:0000259" key="2">
    <source>
        <dbReference type="PROSITE" id="PS50222"/>
    </source>
</evidence>
<proteinExistence type="predicted"/>
<evidence type="ECO:0000313" key="3">
    <source>
        <dbReference type="EMBL" id="MCT7968696.1"/>
    </source>
</evidence>
<dbReference type="Proteomes" id="UP001525890">
    <property type="component" value="Unassembled WGS sequence"/>
</dbReference>
<feature type="compositionally biased region" description="Acidic residues" evidence="1">
    <location>
        <begin position="506"/>
        <end position="516"/>
    </location>
</feature>
<feature type="compositionally biased region" description="Acidic residues" evidence="1">
    <location>
        <begin position="136"/>
        <end position="149"/>
    </location>
</feature>
<evidence type="ECO:0000256" key="1">
    <source>
        <dbReference type="SAM" id="MobiDB-lite"/>
    </source>
</evidence>
<dbReference type="InterPro" id="IPR018247">
    <property type="entry name" value="EF_Hand_1_Ca_BS"/>
</dbReference>
<protein>
    <recommendedName>
        <fullName evidence="2">EF-hand domain-containing protein</fullName>
    </recommendedName>
</protein>
<feature type="region of interest" description="Disordered" evidence="1">
    <location>
        <begin position="35"/>
        <end position="80"/>
    </location>
</feature>
<reference evidence="3 4" key="1">
    <citation type="journal article" date="2022" name="Front. Microbiol.">
        <title>High genomic differentiation and limited gene flow indicate recent cryptic speciation within the genus Laspinema (cyanobacteria).</title>
        <authorList>
            <person name="Stanojkovic A."/>
            <person name="Skoupy S."/>
            <person name="Skaloud P."/>
            <person name="Dvorak P."/>
        </authorList>
    </citation>
    <scope>NUCLEOTIDE SEQUENCE [LARGE SCALE GENOMIC DNA]</scope>
    <source>
        <strain evidence="3 4">D2a</strain>
    </source>
</reference>
<accession>A0ABT2MVC6</accession>
<feature type="compositionally biased region" description="Acidic residues" evidence="1">
    <location>
        <begin position="466"/>
        <end position="478"/>
    </location>
</feature>
<evidence type="ECO:0000313" key="4">
    <source>
        <dbReference type="Proteomes" id="UP001525890"/>
    </source>
</evidence>
<dbReference type="EMBL" id="JAMXFF010000035">
    <property type="protein sequence ID" value="MCT7968696.1"/>
    <property type="molecule type" value="Genomic_DNA"/>
</dbReference>
<feature type="domain" description="EF-hand" evidence="2">
    <location>
        <begin position="1534"/>
        <end position="1559"/>
    </location>
</feature>
<dbReference type="PROSITE" id="PS50222">
    <property type="entry name" value="EF_HAND_2"/>
    <property type="match status" value="1"/>
</dbReference>
<dbReference type="InterPro" id="IPR002048">
    <property type="entry name" value="EF_hand_dom"/>
</dbReference>
<sequence length="1668" mass="180286">MWTQQELIDQVNGTTTNAEAAATTDGTVVVTVTETPKDEAAATEPTVATTDGTPKEPVTEETTAQKTADGTTSPDGTVTTTVVEEGDPAEVTVTDEDMMTTTAVVEDATPADATTESGTLPEGDPIATTAIPAEGTEGEATPEDGTDTAGEEMVETTAMTEEEMAEAEAVQEIEESGIFDEVHYLATNSDVLEAVQRGETTAIRHFAQHGMKELRSFNAFIDIKGYVANNTDVEEAVEKGEFTAFSHFKRHGQFEKRFAHALFKAEEYEAFHPDVQQAVAEGKITSWGHFLQFGWKENRQFSSFFNSAYYLQANEDVAEAVAAGQTTAIKHLFQFGLKEMRKIHPLIDLKVVAEANSENIKSFFNVGELSSVSGFELISYAINVAFKQGFKTSESFSFSSLESLFGSQLTSIFKVGSFSEISIEQLFAFFGSAEGQELLGSAGGDDLSDGSGSNLSGSGGLSGGSEDLDGEDEGDDAQEGSGPKIVFNIIGAGPGIPSTNNSSGETPDDPTGETPEDPTSPAPAPAPTALFNVQYIVKNNLEALRAQFASFDFNNLTAEQAAQIQQYAAEEGLNPSPFVNLSYFQSAVKTQVETKLLEQGMTTEQISSLSLQELLEKSLELGFSPSPLIDLSFFKSSNSVELTKLSAKLGVDISSFTNKELFEFIVQEGIEAGLNPSPFFSVGYIKKLYIESIREFYSRESISELETPEVLDHVFSSGNFVLDLNYYRATYTVELDAYAKELLGDEAATGEDLSDDQVKAYAFGEGKDAGLQTSAFDIEGFSVEFEAQLKTFYSVESVETLSEHQIYSFMVTEAIAQGLNVSEFIDVSYYQSTFEAALVATFELTAITEITAEQVVSFMFGDAAPFVDSDYFKLKYGEQITADGTAVKDLSGKELQFYIFSEGWEAGYTSLSAFNLEAITADATISSQLLAFYGAASIEEVTSSQIVSYMTEGAWKMGIDLSAFVAAEDIELYRDQNAALLAEYYGIELTAVETLNSELVLDFQFGGATEVADIEYIRATLGEEILTAVNTAGGTLTEVSQLTKLQIVEYLYAQESLETVKLSAFDVAGYVEANGEAIASALGIEVDALSEIDSKQIEKFMLKEGVALGLSLEGFVETTYIQEAYGLAIAESLNITLEEVGTLDSAAVLNWVSSEFSSLDVNFLAYQFEQLTEVQQTELLTGLEITVTEGASLSVEQVLQIAYSEEFKAVLAVEELKLSAIDINAYVTANSEALTAFYGGESSPIQVKSGSFKLGKSGSFGSSKSMSGSAKFKSGSMKLKTGSLKLSGALDEGGEFDVNSLTDKQIIKFALTEGLKQGIDLTQYVDVDYLKQEFTVDLARHYNIEVSTVVDLKQELVLDYLYGGLSSEIDFEFVGTQYAAEIAGQFGVTADQITDAQILEFAYTQVASGADFSFTPVDVEGFVAEYGTQLLEIAGASSTSGVFSKSDIVSFMFNQASELGIDITQFVEMDYYTENFSDKILANYSLENVFNISGQQVYDFMTTQGIGEGLNTSAVIDLEWYKTEYATVLEENKAQIDVDANGEISNEELFDYVTGAGLENGQDPSELVDFESYLAEGSASAQALLAWAGSTSIEQVSYSQTLEYMFTAGLEAGFAPSAGLDVNALKTQNAEALTQFYKASSITEVTNVQAFNYVYGSGFQQPEETTVV</sequence>
<dbReference type="PROSITE" id="PS00018">
    <property type="entry name" value="EF_HAND_1"/>
    <property type="match status" value="1"/>
</dbReference>